<evidence type="ECO:0000313" key="3">
    <source>
        <dbReference type="Proteomes" id="UP000000527"/>
    </source>
</evidence>
<evidence type="ECO:0000313" key="2">
    <source>
        <dbReference type="EMBL" id="ADL71348.1"/>
    </source>
</evidence>
<dbReference type="KEGG" id="vg:9711606"/>
<proteinExistence type="predicted"/>
<keyword evidence="3" id="KW-1185">Reference proteome</keyword>
<name>E0YQG4_9CAUD</name>
<dbReference type="RefSeq" id="YP_003856974.1">
    <property type="nucleotide sequence ID" value="NC_014459.2"/>
</dbReference>
<accession>E0YQG4</accession>
<feature type="domain" description="Gene 1 ring forming protein" evidence="1">
    <location>
        <begin position="39"/>
        <end position="74"/>
    </location>
</feature>
<dbReference type="GeneID" id="9711606"/>
<gene>
    <name evidence="2" type="primary">1</name>
    <name evidence="2" type="ORF">CRIMD_1</name>
</gene>
<dbReference type="InterPro" id="IPR056427">
    <property type="entry name" value="G1RFP_dom"/>
</dbReference>
<evidence type="ECO:0000259" key="1">
    <source>
        <dbReference type="Pfam" id="PF24182"/>
    </source>
</evidence>
<organism evidence="2 3">
    <name type="scientific">Mycobacterium phage CrimD</name>
    <dbReference type="NCBI Taxonomy" id="2919554"/>
    <lineage>
        <taxon>Viruses</taxon>
        <taxon>Duplodnaviria</taxon>
        <taxon>Heunggongvirae</taxon>
        <taxon>Uroviricota</taxon>
        <taxon>Caudoviricetes</taxon>
        <taxon>Weiservirinae</taxon>
        <taxon>Anayavirus</taxon>
        <taxon>Anayavirus crimD</taxon>
    </lineage>
</organism>
<protein>
    <recommendedName>
        <fullName evidence="1">Gene 1 ring forming protein domain-containing protein</fullName>
    </recommendedName>
</protein>
<dbReference type="Pfam" id="PF24182">
    <property type="entry name" value="G1RFP"/>
    <property type="match status" value="1"/>
</dbReference>
<reference evidence="2 3" key="1">
    <citation type="journal article" date="2011" name="PLoS ONE">
        <title>Expanding the diversity of mycobacteriophages: insights into genome architecture and evolution.</title>
        <authorList>
            <person name="Pope W.H."/>
            <person name="Jacobs-Sera D."/>
            <person name="Russell D.A."/>
            <person name="Peebles C.L."/>
            <person name="Al-Atrache Z."/>
            <person name="Alcoser T.A."/>
            <person name="Alexander L.M."/>
            <person name="Alfano M.B."/>
            <person name="Alford S.T."/>
            <person name="Amy N.E."/>
            <person name="Anderson M.D."/>
            <person name="Anderson A.G."/>
            <person name="Ang A.A."/>
            <person name="Ares M.Jr."/>
            <person name="Barber A.J."/>
            <person name="Barker L.P."/>
            <person name="Barrett J.M."/>
            <person name="Barshop W.D."/>
            <person name="Bauerle C.M."/>
            <person name="Bayles I.M."/>
            <person name="Belfield K.L."/>
            <person name="Best A.A."/>
            <person name="Borjon A.Jr."/>
            <person name="Bowman C.A."/>
            <person name="Boyer C.A."/>
            <person name="Bradley K.W."/>
            <person name="Bradley V.A."/>
            <person name="Broadway L.N."/>
            <person name="Budwal K."/>
            <person name="Busby K.N."/>
            <person name="Campbell I.W."/>
            <person name="Campbell A.M."/>
            <person name="Carey A."/>
            <person name="Caruso S.M."/>
            <person name="Chew R.D."/>
            <person name="Cockburn C.L."/>
            <person name="Cohen L.B."/>
            <person name="Corajod J.M."/>
            <person name="Cresawn S.G."/>
            <person name="Davis K.R."/>
            <person name="Deng L."/>
            <person name="Denver D.R."/>
            <person name="Dixon B.R."/>
            <person name="Ekram S."/>
            <person name="Elgin S.C."/>
            <person name="Engelsen A.E."/>
            <person name="English B.E."/>
            <person name="Erb M.L."/>
            <person name="Estrada C."/>
            <person name="Filliger L.Z."/>
            <person name="Findley A.M."/>
            <person name="Forbes L."/>
            <person name="Forsyth M.H."/>
            <person name="Fox T.M."/>
            <person name="Fritz M.J."/>
            <person name="Garcia R."/>
            <person name="George Z.D."/>
            <person name="Georges A.E."/>
            <person name="Gissendanner C.R."/>
            <person name="Goff S."/>
            <person name="Goldstein R."/>
            <person name="Gordon K.C."/>
            <person name="Green R.D."/>
            <person name="Guerra S.L."/>
            <person name="Guiney-Olsen K.R."/>
            <person name="Guiza B.G."/>
            <person name="Haghighat L."/>
            <person name="Hagopian G.V."/>
            <person name="Harmon C.J."/>
            <person name="Harmson J.S."/>
            <person name="Hartzog G.A."/>
            <person name="Harvey S.E."/>
            <person name="He S."/>
            <person name="He K.J."/>
            <person name="Healy K.E."/>
            <person name="Higinbotham E.R."/>
            <person name="Hildebrandt E.N."/>
            <person name="Ho J.H."/>
            <person name="Hogan G.M."/>
            <person name="Hohenstein V.G."/>
            <person name="Holz N.A."/>
            <person name="Huang V.J."/>
            <person name="Hufford E.L."/>
            <person name="Hynes P.M."/>
            <person name="Jackson A.S."/>
            <person name="Jansen E.C."/>
            <person name="Jarvik J."/>
            <person name="Jasinto P.G."/>
            <person name="Jordan T.C."/>
            <person name="Kasza T."/>
            <person name="Katelyn M.A."/>
            <person name="Kelsey J.S."/>
            <person name="Kerrigan L.A."/>
            <person name="Khaw D."/>
            <person name="Kim J."/>
            <person name="Knutter J.Z."/>
            <person name="Ko C.C."/>
            <person name="Larkin G.V."/>
            <person name="Laroche J.R."/>
            <person name="Latif A."/>
            <person name="Leuba K.D."/>
            <person name="Leuba S.I."/>
            <person name="Lewis L.O."/>
            <person name="Loesser-Casey K.E."/>
            <person name="Long C.A."/>
            <person name="Lopez A.J."/>
            <person name="Lowery N."/>
            <person name="Lu T.Q."/>
            <person name="Mac V."/>
            <person name="Masters I.R."/>
            <person name="McCloud J.J."/>
            <person name="McDonough M.J."/>
            <person name="Medenbach A.J."/>
            <person name="Menon A."/>
            <person name="Miller R."/>
            <person name="Morgan B.K."/>
            <person name="Ng P.C."/>
            <person name="Nguyen E."/>
            <person name="Nguyen K.T."/>
            <person name="Nguyen E.T."/>
            <person name="Nicholson K.M."/>
            <person name="Parnell L.A."/>
            <person name="Peirce C.E."/>
            <person name="Perz A.M."/>
            <person name="Peterson L.J."/>
            <person name="Pferdehirt R.E."/>
            <person name="Philip S.V."/>
            <person name="Pogliano K."/>
            <person name="Pogliano J."/>
            <person name="Polley T."/>
            <person name="Puopolo E.J."/>
            <person name="Rabinowitz H.S."/>
            <person name="Resiss M.J."/>
            <person name="Rhyan C.N."/>
            <person name="Robinson Y.M."/>
            <person name="Rodriguez L.L."/>
            <person name="Rose A.C."/>
            <person name="Rubin J.D."/>
            <person name="Ruby J.A."/>
            <person name="Saha M.S."/>
            <person name="Sandoz J.W."/>
            <person name="Savitskaya J."/>
            <person name="Schipper D.J."/>
            <person name="Schnitzler C.E."/>
            <person name="Schott A.R."/>
            <person name="Segal J.B."/>
            <person name="Shaffer C.D."/>
            <person name="Sheldon K.E."/>
            <person name="Shepard E.M."/>
            <person name="Shepardson J.W."/>
            <person name="Shroff M.K."/>
            <person name="Simmons J.M."/>
            <person name="Simms E.F."/>
            <person name="Simpson B.M."/>
            <person name="Sinclair K.M."/>
            <person name="Sjoholm R.L."/>
            <person name="Slette I.J."/>
            <person name="Spaulding B.C."/>
            <person name="Straub C.L."/>
            <person name="Stukey J."/>
            <person name="Sughrue T."/>
            <person name="Tang T.Y."/>
            <person name="Tatyana L.M."/>
            <person name="Taylor S.B."/>
            <person name="Taylor B.J."/>
            <person name="Temple L.M."/>
            <person name="Thompson J.V."/>
            <person name="Tokarz M.P."/>
            <person name="Trapani S.E."/>
            <person name="Troum A.P."/>
            <person name="Tsay J."/>
            <person name="Tubbs A.T."/>
            <person name="Walton J.M."/>
            <person name="Wang D.H."/>
            <person name="Wang H."/>
            <person name="Warner J.R."/>
            <person name="Weisser E.G."/>
            <person name="Wendler S.C."/>
            <person name="Weston-Hafer K.A."/>
            <person name="Whelan H.M."/>
            <person name="Williamson K.E."/>
            <person name="Willis A.N."/>
            <person name="Wirtshafter H.S."/>
            <person name="Wong T.W."/>
            <person name="Wu P."/>
            <person name="Yang Y."/>
            <person name="Yee B.C."/>
            <person name="Zaidins D.A."/>
            <person name="Zhang B."/>
            <person name="Zuniga M.Y."/>
            <person name="Hendrix R.W."/>
            <person name="Hatfull G.F."/>
        </authorList>
    </citation>
    <scope>NUCLEOTIDE SEQUENCE [LARGE SCALE GENOMIC DNA]</scope>
    <source>
        <strain evidence="2 3">CrimD</strain>
    </source>
</reference>
<dbReference type="Proteomes" id="UP000000527">
    <property type="component" value="Segment"/>
</dbReference>
<dbReference type="EMBL" id="HM152767">
    <property type="protein sequence ID" value="ADL71348.1"/>
    <property type="molecule type" value="Genomic_DNA"/>
</dbReference>
<sequence length="77" mass="8697">MAFFHTRPAQEQPMHVNESDLTKRVWSFETVESRDMPQLRLGCADLAYKMHLDGLNDDGATVLETARQLAGFVEGSE</sequence>